<dbReference type="AlphaFoldDB" id="A0A3M7Q219"/>
<evidence type="ECO:0000313" key="2">
    <source>
        <dbReference type="Proteomes" id="UP000276133"/>
    </source>
</evidence>
<evidence type="ECO:0000313" key="1">
    <source>
        <dbReference type="EMBL" id="RNA05373.1"/>
    </source>
</evidence>
<organism evidence="1 2">
    <name type="scientific">Brachionus plicatilis</name>
    <name type="common">Marine rotifer</name>
    <name type="synonym">Brachionus muelleri</name>
    <dbReference type="NCBI Taxonomy" id="10195"/>
    <lineage>
        <taxon>Eukaryota</taxon>
        <taxon>Metazoa</taxon>
        <taxon>Spiralia</taxon>
        <taxon>Gnathifera</taxon>
        <taxon>Rotifera</taxon>
        <taxon>Eurotatoria</taxon>
        <taxon>Monogononta</taxon>
        <taxon>Pseudotrocha</taxon>
        <taxon>Ploima</taxon>
        <taxon>Brachionidae</taxon>
        <taxon>Brachionus</taxon>
    </lineage>
</organism>
<comment type="caution">
    <text evidence="1">The sequence shown here is derived from an EMBL/GenBank/DDBJ whole genome shotgun (WGS) entry which is preliminary data.</text>
</comment>
<proteinExistence type="predicted"/>
<dbReference type="Proteomes" id="UP000276133">
    <property type="component" value="Unassembled WGS sequence"/>
</dbReference>
<dbReference type="EMBL" id="REGN01007747">
    <property type="protein sequence ID" value="RNA05373.1"/>
    <property type="molecule type" value="Genomic_DNA"/>
</dbReference>
<reference evidence="1 2" key="1">
    <citation type="journal article" date="2018" name="Sci. Rep.">
        <title>Genomic signatures of local adaptation to the degree of environmental predictability in rotifers.</title>
        <authorList>
            <person name="Franch-Gras L."/>
            <person name="Hahn C."/>
            <person name="Garcia-Roger E.M."/>
            <person name="Carmona M.J."/>
            <person name="Serra M."/>
            <person name="Gomez A."/>
        </authorList>
    </citation>
    <scope>NUCLEOTIDE SEQUENCE [LARGE SCALE GENOMIC DNA]</scope>
    <source>
        <strain evidence="1">HYR1</strain>
    </source>
</reference>
<accession>A0A3M7Q219</accession>
<keyword evidence="2" id="KW-1185">Reference proteome</keyword>
<sequence>MNFFYDFCASMATQENNQELEYTKIFLLTHYSQLSGKDQNNEPRQRKNLKMKMIELNQDLKVLIDFSRLRQDPFRNNRMRKKLIKNWFKKWIF</sequence>
<name>A0A3M7Q219_BRAPC</name>
<gene>
    <name evidence="1" type="ORF">BpHYR1_026678</name>
</gene>
<protein>
    <submittedName>
        <fullName evidence="1">Uncharacterized protein</fullName>
    </submittedName>
</protein>